<dbReference type="PANTHER" id="PTHR15641">
    <property type="entry name" value="ELONGATOR COMPLEX PROTEIN 5"/>
    <property type="match status" value="1"/>
</dbReference>
<protein>
    <recommendedName>
        <fullName evidence="5">Elongator complex protein 5</fullName>
    </recommendedName>
</protein>
<dbReference type="OrthoDB" id="166907at2759"/>
<name>A0A9D5BAG4_PEA</name>
<evidence type="ECO:0000313" key="11">
    <source>
        <dbReference type="Proteomes" id="UP001058974"/>
    </source>
</evidence>
<dbReference type="InterPro" id="IPR019519">
    <property type="entry name" value="Elp5"/>
</dbReference>
<evidence type="ECO:0000256" key="9">
    <source>
        <dbReference type="SAM" id="MobiDB-lite"/>
    </source>
</evidence>
<gene>
    <name evidence="10" type="ORF">KIW84_021871</name>
</gene>
<dbReference type="GO" id="GO:0005634">
    <property type="term" value="C:nucleus"/>
    <property type="evidence" value="ECO:0007669"/>
    <property type="project" value="UniProtKB-SubCell"/>
</dbReference>
<dbReference type="Gramene" id="Psat02G0187100-T1">
    <property type="protein sequence ID" value="KAI5435219.1"/>
    <property type="gene ID" value="KIW84_021871"/>
</dbReference>
<dbReference type="PANTHER" id="PTHR15641:SF1">
    <property type="entry name" value="ELONGATOR COMPLEX PROTEIN 5"/>
    <property type="match status" value="1"/>
</dbReference>
<evidence type="ECO:0000256" key="7">
    <source>
        <dbReference type="ARBA" id="ARBA00022694"/>
    </source>
</evidence>
<proteinExistence type="inferred from homology"/>
<evidence type="ECO:0000256" key="3">
    <source>
        <dbReference type="ARBA" id="ARBA00005043"/>
    </source>
</evidence>
<reference evidence="10 11" key="1">
    <citation type="journal article" date="2022" name="Nat. Genet.">
        <title>Improved pea reference genome and pan-genome highlight genomic features and evolutionary characteristics.</title>
        <authorList>
            <person name="Yang T."/>
            <person name="Liu R."/>
            <person name="Luo Y."/>
            <person name="Hu S."/>
            <person name="Wang D."/>
            <person name="Wang C."/>
            <person name="Pandey M.K."/>
            <person name="Ge S."/>
            <person name="Xu Q."/>
            <person name="Li N."/>
            <person name="Li G."/>
            <person name="Huang Y."/>
            <person name="Saxena R.K."/>
            <person name="Ji Y."/>
            <person name="Li M."/>
            <person name="Yan X."/>
            <person name="He Y."/>
            <person name="Liu Y."/>
            <person name="Wang X."/>
            <person name="Xiang C."/>
            <person name="Varshney R.K."/>
            <person name="Ding H."/>
            <person name="Gao S."/>
            <person name="Zong X."/>
        </authorList>
    </citation>
    <scope>NUCLEOTIDE SEQUENCE [LARGE SCALE GENOMIC DNA]</scope>
    <source>
        <strain evidence="10 11">cv. Zhongwan 6</strain>
    </source>
</reference>
<sequence>MADSIFRSLRDGALEGELAPTLTIKDSIASPFSIHIFSHILLQLSSHFAAQKSHNTGIVIVAISRSPSFYADLLKNKGLELASSSKWIHVLDCYTDPLGWKDKTRKSGNVNVPSEQIPLDATSYKSVKDMDKLFLAITDLGRGLVGENKSRFCVAIDSLSELLRHSSLQSVAGLLSNLRSHDQISSIFGLVHSDLHEERAAATLEYMSSMVASVEPDHHSSENFLSEKNFTQGKFNARLKRRNGRVRVLCEKFKVEAGGISFASVSAEDVTTVAGLLPKVQFNLQLSEKEQIDRAKVVLPFEHQGNGSPIQIYDGRKSLEESSSEGAPLSRGGKKEDSTLGEIIYFRDSDDEMPDSDEDPDDDLDI</sequence>
<dbReference type="EMBL" id="JAMSHJ010000002">
    <property type="protein sequence ID" value="KAI5435219.1"/>
    <property type="molecule type" value="Genomic_DNA"/>
</dbReference>
<feature type="region of interest" description="Disordered" evidence="9">
    <location>
        <begin position="308"/>
        <end position="366"/>
    </location>
</feature>
<comment type="caution">
    <text evidence="10">The sequence shown here is derived from an EMBL/GenBank/DDBJ whole genome shotgun (WGS) entry which is preliminary data.</text>
</comment>
<evidence type="ECO:0000256" key="1">
    <source>
        <dbReference type="ARBA" id="ARBA00004123"/>
    </source>
</evidence>
<feature type="compositionally biased region" description="Acidic residues" evidence="9">
    <location>
        <begin position="349"/>
        <end position="366"/>
    </location>
</feature>
<accession>A0A9D5BAG4</accession>
<dbReference type="GO" id="GO:0033588">
    <property type="term" value="C:elongator holoenzyme complex"/>
    <property type="evidence" value="ECO:0007669"/>
    <property type="project" value="EnsemblPlants"/>
</dbReference>
<dbReference type="GO" id="GO:0002098">
    <property type="term" value="P:tRNA wobble uridine modification"/>
    <property type="evidence" value="ECO:0007669"/>
    <property type="project" value="InterPro"/>
</dbReference>
<comment type="similarity">
    <text evidence="4">Belongs to the ELP5 family.</text>
</comment>
<evidence type="ECO:0000256" key="4">
    <source>
        <dbReference type="ARBA" id="ARBA00009567"/>
    </source>
</evidence>
<comment type="subcellular location">
    <subcellularLocation>
        <location evidence="2">Cytoplasm</location>
    </subcellularLocation>
    <subcellularLocation>
        <location evidence="1">Nucleus</location>
    </subcellularLocation>
</comment>
<evidence type="ECO:0000256" key="2">
    <source>
        <dbReference type="ARBA" id="ARBA00004496"/>
    </source>
</evidence>
<dbReference type="GO" id="GO:0005829">
    <property type="term" value="C:cytosol"/>
    <property type="evidence" value="ECO:0007669"/>
    <property type="project" value="TreeGrafter"/>
</dbReference>
<evidence type="ECO:0000256" key="6">
    <source>
        <dbReference type="ARBA" id="ARBA00022490"/>
    </source>
</evidence>
<dbReference type="Pfam" id="PF10483">
    <property type="entry name" value="Elong_Iki1"/>
    <property type="match status" value="1"/>
</dbReference>
<keyword evidence="8" id="KW-0539">Nucleus</keyword>
<comment type="pathway">
    <text evidence="3">tRNA modification; 5-methoxycarbonylmethyl-2-thiouridine-tRNA biosynthesis.</text>
</comment>
<dbReference type="CDD" id="cd19496">
    <property type="entry name" value="Elp5"/>
    <property type="match status" value="1"/>
</dbReference>
<keyword evidence="7" id="KW-0819">tRNA processing</keyword>
<dbReference type="AlphaFoldDB" id="A0A9D5BAG4"/>
<dbReference type="Proteomes" id="UP001058974">
    <property type="component" value="Chromosome 2"/>
</dbReference>
<evidence type="ECO:0000256" key="8">
    <source>
        <dbReference type="ARBA" id="ARBA00023242"/>
    </source>
</evidence>
<dbReference type="GO" id="GO:0000049">
    <property type="term" value="F:tRNA binding"/>
    <property type="evidence" value="ECO:0007669"/>
    <property type="project" value="TreeGrafter"/>
</dbReference>
<evidence type="ECO:0000313" key="10">
    <source>
        <dbReference type="EMBL" id="KAI5435219.1"/>
    </source>
</evidence>
<keyword evidence="6" id="KW-0963">Cytoplasm</keyword>
<organism evidence="10 11">
    <name type="scientific">Pisum sativum</name>
    <name type="common">Garden pea</name>
    <name type="synonym">Lathyrus oleraceus</name>
    <dbReference type="NCBI Taxonomy" id="3888"/>
    <lineage>
        <taxon>Eukaryota</taxon>
        <taxon>Viridiplantae</taxon>
        <taxon>Streptophyta</taxon>
        <taxon>Embryophyta</taxon>
        <taxon>Tracheophyta</taxon>
        <taxon>Spermatophyta</taxon>
        <taxon>Magnoliopsida</taxon>
        <taxon>eudicotyledons</taxon>
        <taxon>Gunneridae</taxon>
        <taxon>Pentapetalae</taxon>
        <taxon>rosids</taxon>
        <taxon>fabids</taxon>
        <taxon>Fabales</taxon>
        <taxon>Fabaceae</taxon>
        <taxon>Papilionoideae</taxon>
        <taxon>50 kb inversion clade</taxon>
        <taxon>NPAAA clade</taxon>
        <taxon>Hologalegina</taxon>
        <taxon>IRL clade</taxon>
        <taxon>Fabeae</taxon>
        <taxon>Lathyrus</taxon>
    </lineage>
</organism>
<evidence type="ECO:0000256" key="5">
    <source>
        <dbReference type="ARBA" id="ARBA00020264"/>
    </source>
</evidence>
<keyword evidence="11" id="KW-1185">Reference proteome</keyword>